<dbReference type="InterPro" id="IPR013149">
    <property type="entry name" value="ADH-like_C"/>
</dbReference>
<dbReference type="PANTHER" id="PTHR11695:SF648">
    <property type="entry name" value="ZINC-BINDING OXIDOREDUCTASE"/>
    <property type="match status" value="1"/>
</dbReference>
<dbReference type="EMBL" id="BARW01019412">
    <property type="protein sequence ID" value="GAI94997.1"/>
    <property type="molecule type" value="Genomic_DNA"/>
</dbReference>
<dbReference type="SUPFAM" id="SSF50129">
    <property type="entry name" value="GroES-like"/>
    <property type="match status" value="1"/>
</dbReference>
<feature type="non-terminal residue" evidence="2">
    <location>
        <position position="202"/>
    </location>
</feature>
<reference evidence="2" key="1">
    <citation type="journal article" date="2014" name="Front. Microbiol.">
        <title>High frequency of phylogenetically diverse reductive dehalogenase-homologous genes in deep subseafloor sedimentary metagenomes.</title>
        <authorList>
            <person name="Kawai M."/>
            <person name="Futagami T."/>
            <person name="Toyoda A."/>
            <person name="Takaki Y."/>
            <person name="Nishi S."/>
            <person name="Hori S."/>
            <person name="Arai W."/>
            <person name="Tsubouchi T."/>
            <person name="Morono Y."/>
            <person name="Uchiyama I."/>
            <person name="Ito T."/>
            <person name="Fujiyama A."/>
            <person name="Inagaki F."/>
            <person name="Takami H."/>
        </authorList>
    </citation>
    <scope>NUCLEOTIDE SEQUENCE</scope>
    <source>
        <strain evidence="2">Expedition CK06-06</strain>
    </source>
</reference>
<dbReference type="InterPro" id="IPR020843">
    <property type="entry name" value="ER"/>
</dbReference>
<dbReference type="GO" id="GO:0016491">
    <property type="term" value="F:oxidoreductase activity"/>
    <property type="evidence" value="ECO:0007669"/>
    <property type="project" value="InterPro"/>
</dbReference>
<sequence length="202" mass="22012">MKSFKKGDQVYGVTRSGAHAEYICMPEENVAMKPTNMTYEEAAAVPFGACVALQFLRDYGGIQSGQKVLINGASGGVGTFAVQLAKHFGAEVTGVCSTTNLELVQSLGADKVIDYTREDFTKNSQTYDIIFDAVGKSSFSKCKNSLNQKGIYLSTVATIPLLLQMLWTSKMGSKKAIFTMPPLPTKELIFLKDLIEAERLKT</sequence>
<dbReference type="InterPro" id="IPR036291">
    <property type="entry name" value="NAD(P)-bd_dom_sf"/>
</dbReference>
<dbReference type="SMART" id="SM00829">
    <property type="entry name" value="PKS_ER"/>
    <property type="match status" value="1"/>
</dbReference>
<protein>
    <recommendedName>
        <fullName evidence="1">Enoyl reductase (ER) domain-containing protein</fullName>
    </recommendedName>
</protein>
<proteinExistence type="predicted"/>
<comment type="caution">
    <text evidence="2">The sequence shown here is derived from an EMBL/GenBank/DDBJ whole genome shotgun (WGS) entry which is preliminary data.</text>
</comment>
<dbReference type="SUPFAM" id="SSF51735">
    <property type="entry name" value="NAD(P)-binding Rossmann-fold domains"/>
    <property type="match status" value="1"/>
</dbReference>
<dbReference type="PANTHER" id="PTHR11695">
    <property type="entry name" value="ALCOHOL DEHYDROGENASE RELATED"/>
    <property type="match status" value="1"/>
</dbReference>
<dbReference type="AlphaFoldDB" id="X1SPM8"/>
<evidence type="ECO:0000313" key="2">
    <source>
        <dbReference type="EMBL" id="GAI94997.1"/>
    </source>
</evidence>
<accession>X1SPM8</accession>
<gene>
    <name evidence="2" type="ORF">S12H4_33004</name>
</gene>
<organism evidence="2">
    <name type="scientific">marine sediment metagenome</name>
    <dbReference type="NCBI Taxonomy" id="412755"/>
    <lineage>
        <taxon>unclassified sequences</taxon>
        <taxon>metagenomes</taxon>
        <taxon>ecological metagenomes</taxon>
    </lineage>
</organism>
<dbReference type="PROSITE" id="PS01162">
    <property type="entry name" value="QOR_ZETA_CRYSTAL"/>
    <property type="match status" value="1"/>
</dbReference>
<feature type="domain" description="Enoyl reductase (ER)" evidence="1">
    <location>
        <begin position="1"/>
        <end position="163"/>
    </location>
</feature>
<dbReference type="GO" id="GO:0008270">
    <property type="term" value="F:zinc ion binding"/>
    <property type="evidence" value="ECO:0007669"/>
    <property type="project" value="InterPro"/>
</dbReference>
<dbReference type="Pfam" id="PF00107">
    <property type="entry name" value="ADH_zinc_N"/>
    <property type="match status" value="1"/>
</dbReference>
<dbReference type="InterPro" id="IPR011032">
    <property type="entry name" value="GroES-like_sf"/>
</dbReference>
<dbReference type="Gene3D" id="3.40.50.720">
    <property type="entry name" value="NAD(P)-binding Rossmann-like Domain"/>
    <property type="match status" value="1"/>
</dbReference>
<dbReference type="Gene3D" id="3.90.180.10">
    <property type="entry name" value="Medium-chain alcohol dehydrogenases, catalytic domain"/>
    <property type="match status" value="1"/>
</dbReference>
<dbReference type="InterPro" id="IPR002364">
    <property type="entry name" value="Quin_OxRdtase/zeta-crystal_CS"/>
</dbReference>
<evidence type="ECO:0000259" key="1">
    <source>
        <dbReference type="SMART" id="SM00829"/>
    </source>
</evidence>
<dbReference type="CDD" id="cd08267">
    <property type="entry name" value="MDR1"/>
    <property type="match status" value="1"/>
</dbReference>
<dbReference type="InterPro" id="IPR050700">
    <property type="entry name" value="YIM1/Zinc_Alcohol_DH_Fams"/>
</dbReference>
<name>X1SPM8_9ZZZZ</name>